<evidence type="ECO:0000313" key="7">
    <source>
        <dbReference type="Proteomes" id="UP000323917"/>
    </source>
</evidence>
<dbReference type="GO" id="GO:0015562">
    <property type="term" value="F:efflux transmembrane transporter activity"/>
    <property type="evidence" value="ECO:0007669"/>
    <property type="project" value="InterPro"/>
</dbReference>
<evidence type="ECO:0000256" key="3">
    <source>
        <dbReference type="SAM" id="Coils"/>
    </source>
</evidence>
<keyword evidence="2" id="KW-1134">Transmembrane beta strand</keyword>
<dbReference type="InterPro" id="IPR010131">
    <property type="entry name" value="MdtP/NodT-like"/>
</dbReference>
<dbReference type="Proteomes" id="UP000323917">
    <property type="component" value="Chromosome"/>
</dbReference>
<sequence>MHLVRAEPHALKPSSNTPPNTNVTFLQPITNQTPALPKHRDTMRRRLVLAWSVACMGFLLLTGCKVGPNFLRPKPPPISPEYAEATAPETAIYEDLRYWWAALNDPTLNSLIAEACRQNLDLREAYYRVVVSRARLGVVRADRLPHVHATAEYAYRDFAENASQFISSSAGNRGFNFNSMGFDSRWEIDLFGKIARAIESAAADLNAEVENYRDLKVILLAEVASTYTQLRLAQERIEIAQRNLAAQQATLSVVRERHKSGLVSPLDVAQAESNVYITAATIPALQQLETVASNQLAFLLGRTPDAGFRERLAVGRIPNTPESLGVGLPADLLARRPDIRRAELEVTSASALIGVAVAEKYPQISILGTISVDAKDVGMWFDPGSLAHSIGPSFRWNIINFNQLNNVIEGRSAEFQIAILNYQRTVLAAVQEVEDGLVAFHRQGQRAVELQRAIGATKRAVSSGQVRYESGLIGFQPLLDSQRELLFAEDTYANSRAETLLGIIRVYKALGGGWNSCCCVEVAANEVPAQDVNPPTELVPEPLPKPQEPSSNTPVDNLNGQAFRLPPLAPTVGSMANGWIVRLPAAGSEIQHANGRPSPAASPGMTQKVLIVAGQLPVSPRYR</sequence>
<dbReference type="PANTHER" id="PTHR30203:SF25">
    <property type="entry name" value="OUTER MEMBRANE PROTEIN-RELATED"/>
    <property type="match status" value="1"/>
</dbReference>
<dbReference type="GO" id="GO:0005886">
    <property type="term" value="C:plasma membrane"/>
    <property type="evidence" value="ECO:0007669"/>
    <property type="project" value="UniProtKB-SubCell"/>
</dbReference>
<evidence type="ECO:0000313" key="6">
    <source>
        <dbReference type="EMBL" id="QEG36339.1"/>
    </source>
</evidence>
<feature type="coiled-coil region" evidence="3">
    <location>
        <begin position="195"/>
        <end position="257"/>
    </location>
</feature>
<evidence type="ECO:0000256" key="5">
    <source>
        <dbReference type="SAM" id="Phobius"/>
    </source>
</evidence>
<feature type="compositionally biased region" description="Basic and acidic residues" evidence="4">
    <location>
        <begin position="1"/>
        <end position="10"/>
    </location>
</feature>
<proteinExistence type="inferred from homology"/>
<dbReference type="NCBIfam" id="TIGR01845">
    <property type="entry name" value="outer_NodT"/>
    <property type="match status" value="1"/>
</dbReference>
<dbReference type="KEGG" id="bgok:Pr1d_36520"/>
<evidence type="ECO:0000256" key="2">
    <source>
        <dbReference type="RuleBase" id="RU362097"/>
    </source>
</evidence>
<evidence type="ECO:0000256" key="1">
    <source>
        <dbReference type="ARBA" id="ARBA00007613"/>
    </source>
</evidence>
<feature type="transmembrane region" description="Helical" evidence="5">
    <location>
        <begin position="48"/>
        <end position="71"/>
    </location>
</feature>
<keyword evidence="2" id="KW-0449">Lipoprotein</keyword>
<keyword evidence="2 5" id="KW-0812">Transmembrane</keyword>
<comment type="subcellular location">
    <subcellularLocation>
        <location evidence="2">Cell membrane</location>
        <topology evidence="2">Lipid-anchor</topology>
    </subcellularLocation>
</comment>
<keyword evidence="3" id="KW-0175">Coiled coil</keyword>
<keyword evidence="2 5" id="KW-0472">Membrane</keyword>
<reference evidence="6 7" key="1">
    <citation type="submission" date="2019-08" db="EMBL/GenBank/DDBJ databases">
        <title>Deep-cultivation of Planctomycetes and their phenomic and genomic characterization uncovers novel biology.</title>
        <authorList>
            <person name="Wiegand S."/>
            <person name="Jogler M."/>
            <person name="Boedeker C."/>
            <person name="Pinto D."/>
            <person name="Vollmers J."/>
            <person name="Rivas-Marin E."/>
            <person name="Kohn T."/>
            <person name="Peeters S.H."/>
            <person name="Heuer A."/>
            <person name="Rast P."/>
            <person name="Oberbeckmann S."/>
            <person name="Bunk B."/>
            <person name="Jeske O."/>
            <person name="Meyerdierks A."/>
            <person name="Storesund J.E."/>
            <person name="Kallscheuer N."/>
            <person name="Luecker S."/>
            <person name="Lage O.M."/>
            <person name="Pohl T."/>
            <person name="Merkel B.J."/>
            <person name="Hornburger P."/>
            <person name="Mueller R.-W."/>
            <person name="Bruemmer F."/>
            <person name="Labrenz M."/>
            <person name="Spormann A.M."/>
            <person name="Op den Camp H."/>
            <person name="Overmann J."/>
            <person name="Amann R."/>
            <person name="Jetten M.S.M."/>
            <person name="Mascher T."/>
            <person name="Medema M.H."/>
            <person name="Devos D.P."/>
            <person name="Kaster A.-K."/>
            <person name="Ovreas L."/>
            <person name="Rohde M."/>
            <person name="Galperin M.Y."/>
            <person name="Jogler C."/>
        </authorList>
    </citation>
    <scope>NUCLEOTIDE SEQUENCE [LARGE SCALE GENOMIC DNA]</scope>
    <source>
        <strain evidence="6 7">Pr1d</strain>
    </source>
</reference>
<accession>A0A5B9QEN3</accession>
<keyword evidence="5" id="KW-1133">Transmembrane helix</keyword>
<comment type="similarity">
    <text evidence="1 2">Belongs to the outer membrane factor (OMF) (TC 1.B.17) family.</text>
</comment>
<name>A0A5B9QEN3_9BACT</name>
<dbReference type="PANTHER" id="PTHR30203">
    <property type="entry name" value="OUTER MEMBRANE CATION EFFLUX PROTEIN"/>
    <property type="match status" value="1"/>
</dbReference>
<dbReference type="OrthoDB" id="9783163at2"/>
<dbReference type="Gene3D" id="2.20.200.10">
    <property type="entry name" value="Outer membrane efflux proteins (OEP)"/>
    <property type="match status" value="1"/>
</dbReference>
<dbReference type="InterPro" id="IPR003423">
    <property type="entry name" value="OMP_efflux"/>
</dbReference>
<feature type="region of interest" description="Disordered" evidence="4">
    <location>
        <begin position="1"/>
        <end position="25"/>
    </location>
</feature>
<evidence type="ECO:0000256" key="4">
    <source>
        <dbReference type="SAM" id="MobiDB-lite"/>
    </source>
</evidence>
<keyword evidence="2" id="KW-0564">Palmitate</keyword>
<dbReference type="EMBL" id="CP042913">
    <property type="protein sequence ID" value="QEG36339.1"/>
    <property type="molecule type" value="Genomic_DNA"/>
</dbReference>
<dbReference type="SUPFAM" id="SSF56954">
    <property type="entry name" value="Outer membrane efflux proteins (OEP)"/>
    <property type="match status" value="1"/>
</dbReference>
<gene>
    <name evidence="6" type="primary">oprM_1</name>
    <name evidence="6" type="ORF">Pr1d_36520</name>
</gene>
<protein>
    <submittedName>
        <fullName evidence="6">Outer membrane protein OprM</fullName>
    </submittedName>
</protein>
<feature type="region of interest" description="Disordered" evidence="4">
    <location>
        <begin position="531"/>
        <end position="554"/>
    </location>
</feature>
<organism evidence="6 7">
    <name type="scientific">Bythopirellula goksoeyrii</name>
    <dbReference type="NCBI Taxonomy" id="1400387"/>
    <lineage>
        <taxon>Bacteria</taxon>
        <taxon>Pseudomonadati</taxon>
        <taxon>Planctomycetota</taxon>
        <taxon>Planctomycetia</taxon>
        <taxon>Pirellulales</taxon>
        <taxon>Lacipirellulaceae</taxon>
        <taxon>Bythopirellula</taxon>
    </lineage>
</organism>
<feature type="compositionally biased region" description="Polar residues" evidence="4">
    <location>
        <begin position="13"/>
        <end position="25"/>
    </location>
</feature>
<dbReference type="Gene3D" id="1.20.1600.10">
    <property type="entry name" value="Outer membrane efflux proteins (OEP)"/>
    <property type="match status" value="1"/>
</dbReference>
<dbReference type="Pfam" id="PF02321">
    <property type="entry name" value="OEP"/>
    <property type="match status" value="2"/>
</dbReference>
<keyword evidence="7" id="KW-1185">Reference proteome</keyword>
<dbReference type="AlphaFoldDB" id="A0A5B9QEN3"/>
<dbReference type="RefSeq" id="WP_148074697.1">
    <property type="nucleotide sequence ID" value="NZ_CP042913.1"/>
</dbReference>